<evidence type="ECO:0000313" key="2">
    <source>
        <dbReference type="Proteomes" id="UP000298663"/>
    </source>
</evidence>
<dbReference type="AlphaFoldDB" id="A0A4V6I7Z3"/>
<comment type="caution">
    <text evidence="1">The sequence shown here is derived from an EMBL/GenBank/DDBJ whole genome shotgun (WGS) entry which is preliminary data.</text>
</comment>
<keyword evidence="2" id="KW-1185">Reference proteome</keyword>
<reference evidence="1 2" key="2">
    <citation type="journal article" date="2019" name="G3 (Bethesda)">
        <title>Hybrid Assembly of the Genome of the Entomopathogenic Nematode Steinernema carpocapsae Identifies the X-Chromosome.</title>
        <authorList>
            <person name="Serra L."/>
            <person name="Macchietto M."/>
            <person name="Macias-Munoz A."/>
            <person name="McGill C.J."/>
            <person name="Rodriguez I.M."/>
            <person name="Rodriguez B."/>
            <person name="Murad R."/>
            <person name="Mortazavi A."/>
        </authorList>
    </citation>
    <scope>NUCLEOTIDE SEQUENCE [LARGE SCALE GENOMIC DNA]</scope>
    <source>
        <strain evidence="1 2">ALL</strain>
    </source>
</reference>
<proteinExistence type="predicted"/>
<protein>
    <submittedName>
        <fullName evidence="1">Uncharacterized protein</fullName>
    </submittedName>
</protein>
<dbReference type="EMBL" id="CM016762">
    <property type="protein sequence ID" value="TMS35983.1"/>
    <property type="molecule type" value="Genomic_DNA"/>
</dbReference>
<name>A0A4V6I7Z3_STECR</name>
<gene>
    <name evidence="1" type="ORF">L596_003258</name>
</gene>
<dbReference type="Proteomes" id="UP000298663">
    <property type="component" value="Chromosome X"/>
</dbReference>
<dbReference type="EMBL" id="AZBU02000001">
    <property type="protein sequence ID" value="TMS35983.1"/>
    <property type="molecule type" value="Genomic_DNA"/>
</dbReference>
<organism evidence="1 2">
    <name type="scientific">Steinernema carpocapsae</name>
    <name type="common">Entomopathogenic nematode</name>
    <dbReference type="NCBI Taxonomy" id="34508"/>
    <lineage>
        <taxon>Eukaryota</taxon>
        <taxon>Metazoa</taxon>
        <taxon>Ecdysozoa</taxon>
        <taxon>Nematoda</taxon>
        <taxon>Chromadorea</taxon>
        <taxon>Rhabditida</taxon>
        <taxon>Tylenchina</taxon>
        <taxon>Panagrolaimomorpha</taxon>
        <taxon>Strongyloidoidea</taxon>
        <taxon>Steinernematidae</taxon>
        <taxon>Steinernema</taxon>
    </lineage>
</organism>
<accession>A0A4V6I7Z3</accession>
<reference evidence="1 2" key="1">
    <citation type="journal article" date="2015" name="Genome Biol.">
        <title>Comparative genomics of Steinernema reveals deeply conserved gene regulatory networks.</title>
        <authorList>
            <person name="Dillman A.R."/>
            <person name="Macchietto M."/>
            <person name="Porter C.F."/>
            <person name="Rogers A."/>
            <person name="Williams B."/>
            <person name="Antoshechkin I."/>
            <person name="Lee M.M."/>
            <person name="Goodwin Z."/>
            <person name="Lu X."/>
            <person name="Lewis E.E."/>
            <person name="Goodrich-Blair H."/>
            <person name="Stock S.P."/>
            <person name="Adams B.J."/>
            <person name="Sternberg P.W."/>
            <person name="Mortazavi A."/>
        </authorList>
    </citation>
    <scope>NUCLEOTIDE SEQUENCE [LARGE SCALE GENOMIC DNA]</scope>
    <source>
        <strain evidence="1 2">ALL</strain>
    </source>
</reference>
<sequence length="71" mass="8121">MYWQSFTVSQQQDTQNKIPFDAESTMKKMKPWFALKTSILRQHPPPLNSMAVTAAASVRSSFTYNSTNVLH</sequence>
<evidence type="ECO:0000313" key="1">
    <source>
        <dbReference type="EMBL" id="TMS35983.1"/>
    </source>
</evidence>